<keyword evidence="4 8" id="KW-1133">Transmembrane helix</keyword>
<name>A0A026X2Y2_OOCBI</name>
<evidence type="ECO:0000313" key="10">
    <source>
        <dbReference type="EMBL" id="RLU20627.1"/>
    </source>
</evidence>
<proteinExistence type="predicted"/>
<evidence type="ECO:0000256" key="5">
    <source>
        <dbReference type="ARBA" id="ARBA00023136"/>
    </source>
</evidence>
<dbReference type="Gene3D" id="1.10.287.70">
    <property type="match status" value="1"/>
</dbReference>
<feature type="transmembrane region" description="Helical" evidence="8">
    <location>
        <begin position="385"/>
        <end position="405"/>
    </location>
</feature>
<dbReference type="PANTHER" id="PTHR42643:SF24">
    <property type="entry name" value="IONOTROPIC RECEPTOR 60A"/>
    <property type="match status" value="1"/>
</dbReference>
<dbReference type="AlphaFoldDB" id="A0A026X2Y2"/>
<reference evidence="9 11" key="1">
    <citation type="journal article" date="2014" name="Curr. Biol.">
        <title>The genome of the clonal raider ant Cerapachys biroi.</title>
        <authorList>
            <person name="Oxley P.R."/>
            <person name="Ji L."/>
            <person name="Fetter-Pruneda I."/>
            <person name="McKenzie S.K."/>
            <person name="Li C."/>
            <person name="Hu H."/>
            <person name="Zhang G."/>
            <person name="Kronauer D.J."/>
        </authorList>
    </citation>
    <scope>NUCLEOTIDE SEQUENCE [LARGE SCALE GENOMIC DNA]</scope>
</reference>
<evidence type="ECO:0000256" key="2">
    <source>
        <dbReference type="ARBA" id="ARBA00022475"/>
    </source>
</evidence>
<dbReference type="Proteomes" id="UP000053097">
    <property type="component" value="Unassembled WGS sequence"/>
</dbReference>
<feature type="transmembrane region" description="Helical" evidence="8">
    <location>
        <begin position="20"/>
        <end position="41"/>
    </location>
</feature>
<protein>
    <recommendedName>
        <fullName evidence="12">Ionotropic glutamate receptor C-terminal domain-containing protein</fullName>
    </recommendedName>
</protein>
<evidence type="ECO:0000256" key="6">
    <source>
        <dbReference type="ARBA" id="ARBA00023170"/>
    </source>
</evidence>
<dbReference type="EMBL" id="KK107019">
    <property type="protein sequence ID" value="EZA62625.1"/>
    <property type="molecule type" value="Genomic_DNA"/>
</dbReference>
<evidence type="ECO:0000256" key="1">
    <source>
        <dbReference type="ARBA" id="ARBA00004651"/>
    </source>
</evidence>
<organism evidence="9 11">
    <name type="scientific">Ooceraea biroi</name>
    <name type="common">Clonal raider ant</name>
    <name type="synonym">Cerapachys biroi</name>
    <dbReference type="NCBI Taxonomy" id="2015173"/>
    <lineage>
        <taxon>Eukaryota</taxon>
        <taxon>Metazoa</taxon>
        <taxon>Ecdysozoa</taxon>
        <taxon>Arthropoda</taxon>
        <taxon>Hexapoda</taxon>
        <taxon>Insecta</taxon>
        <taxon>Pterygota</taxon>
        <taxon>Neoptera</taxon>
        <taxon>Endopterygota</taxon>
        <taxon>Hymenoptera</taxon>
        <taxon>Apocrita</taxon>
        <taxon>Aculeata</taxon>
        <taxon>Formicoidea</taxon>
        <taxon>Formicidae</taxon>
        <taxon>Dorylinae</taxon>
        <taxon>Ooceraea</taxon>
    </lineage>
</organism>
<feature type="transmembrane region" description="Helical" evidence="8">
    <location>
        <begin position="607"/>
        <end position="629"/>
    </location>
</feature>
<keyword evidence="6" id="KW-0675">Receptor</keyword>
<dbReference type="GO" id="GO:0005886">
    <property type="term" value="C:plasma membrane"/>
    <property type="evidence" value="ECO:0007669"/>
    <property type="project" value="UniProtKB-SubCell"/>
</dbReference>
<sequence length="635" mass="72081">MHNVKFGSFDFNRSQNYPHRLLFVTLMFTICVIVIPLRGMADRSIILRNFLKRSNQQSDASARLASCMTTFISEYFEDPDHMSLLLPQVLRTTSGLVETLLKKLHGRSSTVYTLDVRLTDTMLKYEISPNVIILSESVIALEKSDFSFMNYYKHDCNLVIALTNPFVDEESFLNDVGALTQGMRLRSIPKLAILASVEEAVLFADSLAVRIGKSYAPAKPRLLGRCGRRSAANAIRWSFADKTESWPVASTINAAIFDNFPYAFITKDNAGRPIFGGIEGSMVEEIVRSMNIELKRKVINWTDNSTIQEELDLRLLNASDDLVFGGCFRYPHLETQYTVSYGIVYVTWMVPTFPNVSLRGLIASFNPSVWYAIICTFIVGGLAKFLIRDISILNIAALVLGVSLQRQPARNSSRIQFISWTLFGFFLTQFYLGSLADQLIRTSDEQLNTMEELVDSGLMLGGLDQYVDLLKTSNDTDEHEKIMRTIYDKYILFEKDVYAKQFLDLEEGENSSLALLVTLNLTSIHQKSRKHVHIIDETVVSYPLALGTWKGFPYLKEFNFKIQALIQAGFINFWAKKAILYSEDYYEKPDEEEDNKSTLDLNDIAPAFLLLIIGYLGGICLLIMEVIFYPSRILM</sequence>
<dbReference type="InterPro" id="IPR052192">
    <property type="entry name" value="Insect_Ionotropic_Sensory_Rcpt"/>
</dbReference>
<keyword evidence="11" id="KW-1185">Reference proteome</keyword>
<evidence type="ECO:0000256" key="8">
    <source>
        <dbReference type="SAM" id="Phobius"/>
    </source>
</evidence>
<dbReference type="OrthoDB" id="6506757at2759"/>
<evidence type="ECO:0000256" key="3">
    <source>
        <dbReference type="ARBA" id="ARBA00022692"/>
    </source>
</evidence>
<evidence type="ECO:0008006" key="12">
    <source>
        <dbReference type="Google" id="ProtNLM"/>
    </source>
</evidence>
<dbReference type="SUPFAM" id="SSF53850">
    <property type="entry name" value="Periplasmic binding protein-like II"/>
    <property type="match status" value="1"/>
</dbReference>
<gene>
    <name evidence="10" type="ORF">DMN91_007240</name>
    <name evidence="9" type="ORF">X777_07439</name>
</gene>
<dbReference type="Proteomes" id="UP000279307">
    <property type="component" value="Chromosome 7"/>
</dbReference>
<evidence type="ECO:0000256" key="7">
    <source>
        <dbReference type="ARBA" id="ARBA00023180"/>
    </source>
</evidence>
<comment type="subcellular location">
    <subcellularLocation>
        <location evidence="1">Cell membrane</location>
        <topology evidence="1">Multi-pass membrane protein</topology>
    </subcellularLocation>
</comment>
<feature type="transmembrane region" description="Helical" evidence="8">
    <location>
        <begin position="417"/>
        <end position="436"/>
    </location>
</feature>
<evidence type="ECO:0000313" key="9">
    <source>
        <dbReference type="EMBL" id="EZA62625.1"/>
    </source>
</evidence>
<dbReference type="PANTHER" id="PTHR42643">
    <property type="entry name" value="IONOTROPIC RECEPTOR 20A-RELATED"/>
    <property type="match status" value="1"/>
</dbReference>
<reference evidence="10" key="3">
    <citation type="submission" date="2018-07" db="EMBL/GenBank/DDBJ databases">
        <authorList>
            <person name="Mckenzie S.K."/>
            <person name="Kronauer D.J.C."/>
        </authorList>
    </citation>
    <scope>NUCLEOTIDE SEQUENCE</scope>
    <source>
        <strain evidence="10">Clonal line C1</strain>
    </source>
</reference>
<evidence type="ECO:0000256" key="4">
    <source>
        <dbReference type="ARBA" id="ARBA00022989"/>
    </source>
</evidence>
<keyword evidence="2" id="KW-1003">Cell membrane</keyword>
<dbReference type="OMA" id="QFISWTL"/>
<keyword evidence="5 8" id="KW-0472">Membrane</keyword>
<accession>A0A026X2Y2</accession>
<feature type="transmembrane region" description="Helical" evidence="8">
    <location>
        <begin position="358"/>
        <end position="379"/>
    </location>
</feature>
<reference evidence="10" key="2">
    <citation type="journal article" date="2018" name="Genome Res.">
        <title>The genomic architecture and molecular evolution of ant odorant receptors.</title>
        <authorList>
            <person name="McKenzie S.K."/>
            <person name="Kronauer D.J.C."/>
        </authorList>
    </citation>
    <scope>NUCLEOTIDE SEQUENCE [LARGE SCALE GENOMIC DNA]</scope>
    <source>
        <strain evidence="10">Clonal line C1</strain>
    </source>
</reference>
<dbReference type="EMBL" id="QOIP01000007">
    <property type="protein sequence ID" value="RLU20627.1"/>
    <property type="molecule type" value="Genomic_DNA"/>
</dbReference>
<keyword evidence="7" id="KW-0325">Glycoprotein</keyword>
<keyword evidence="3 8" id="KW-0812">Transmembrane</keyword>
<evidence type="ECO:0000313" key="11">
    <source>
        <dbReference type="Proteomes" id="UP000053097"/>
    </source>
</evidence>